<dbReference type="EMBL" id="REGN01006900">
    <property type="protein sequence ID" value="RNA07932.1"/>
    <property type="molecule type" value="Genomic_DNA"/>
</dbReference>
<keyword evidence="2" id="KW-1185">Reference proteome</keyword>
<organism evidence="1 2">
    <name type="scientific">Brachionus plicatilis</name>
    <name type="common">Marine rotifer</name>
    <name type="synonym">Brachionus muelleri</name>
    <dbReference type="NCBI Taxonomy" id="10195"/>
    <lineage>
        <taxon>Eukaryota</taxon>
        <taxon>Metazoa</taxon>
        <taxon>Spiralia</taxon>
        <taxon>Gnathifera</taxon>
        <taxon>Rotifera</taxon>
        <taxon>Eurotatoria</taxon>
        <taxon>Monogononta</taxon>
        <taxon>Pseudotrocha</taxon>
        <taxon>Ploima</taxon>
        <taxon>Brachionidae</taxon>
        <taxon>Brachionus</taxon>
    </lineage>
</organism>
<gene>
    <name evidence="1" type="ORF">BpHYR1_025916</name>
</gene>
<protein>
    <submittedName>
        <fullName evidence="1">Uncharacterized protein</fullName>
    </submittedName>
</protein>
<name>A0A3M7Q9P8_BRAPC</name>
<dbReference type="Proteomes" id="UP000276133">
    <property type="component" value="Unassembled WGS sequence"/>
</dbReference>
<evidence type="ECO:0000313" key="1">
    <source>
        <dbReference type="EMBL" id="RNA07932.1"/>
    </source>
</evidence>
<sequence>MIEIMPNRSKYRGFLSKECKNNKSKLYLQSEWIEAEHNGERGAIMYMMKKCSLGHQEKV</sequence>
<reference evidence="1 2" key="1">
    <citation type="journal article" date="2018" name="Sci. Rep.">
        <title>Genomic signatures of local adaptation to the degree of environmental predictability in rotifers.</title>
        <authorList>
            <person name="Franch-Gras L."/>
            <person name="Hahn C."/>
            <person name="Garcia-Roger E.M."/>
            <person name="Carmona M.J."/>
            <person name="Serra M."/>
            <person name="Gomez A."/>
        </authorList>
    </citation>
    <scope>NUCLEOTIDE SEQUENCE [LARGE SCALE GENOMIC DNA]</scope>
    <source>
        <strain evidence="1">HYR1</strain>
    </source>
</reference>
<dbReference type="AlphaFoldDB" id="A0A3M7Q9P8"/>
<evidence type="ECO:0000313" key="2">
    <source>
        <dbReference type="Proteomes" id="UP000276133"/>
    </source>
</evidence>
<proteinExistence type="predicted"/>
<comment type="caution">
    <text evidence="1">The sequence shown here is derived from an EMBL/GenBank/DDBJ whole genome shotgun (WGS) entry which is preliminary data.</text>
</comment>
<accession>A0A3M7Q9P8</accession>